<feature type="transmembrane region" description="Helical" evidence="1">
    <location>
        <begin position="95"/>
        <end position="116"/>
    </location>
</feature>
<dbReference type="GO" id="GO:0004222">
    <property type="term" value="F:metalloendopeptidase activity"/>
    <property type="evidence" value="ECO:0007669"/>
    <property type="project" value="TreeGrafter"/>
</dbReference>
<dbReference type="EMBL" id="CP002959">
    <property type="protein sequence ID" value="AFM14483.1"/>
    <property type="molecule type" value="Genomic_DNA"/>
</dbReference>
<dbReference type="PANTHER" id="PTHR21666:SF270">
    <property type="entry name" value="MUREIN HYDROLASE ACTIVATOR ENVC"/>
    <property type="match status" value="1"/>
</dbReference>
<organism evidence="3 4">
    <name type="scientific">Turneriella parva (strain ATCC BAA-1111 / DSM 21527 / NCTC 11395 / H)</name>
    <name type="common">Leptospira parva</name>
    <dbReference type="NCBI Taxonomy" id="869212"/>
    <lineage>
        <taxon>Bacteria</taxon>
        <taxon>Pseudomonadati</taxon>
        <taxon>Spirochaetota</taxon>
        <taxon>Spirochaetia</taxon>
        <taxon>Leptospirales</taxon>
        <taxon>Leptospiraceae</taxon>
        <taxon>Turneriella</taxon>
    </lineage>
</organism>
<dbReference type="HOGENOM" id="CLU_029425_2_4_12"/>
<dbReference type="Proteomes" id="UP000006048">
    <property type="component" value="Chromosome"/>
</dbReference>
<proteinExistence type="predicted"/>
<evidence type="ECO:0000313" key="4">
    <source>
        <dbReference type="Proteomes" id="UP000006048"/>
    </source>
</evidence>
<evidence type="ECO:0000313" key="3">
    <source>
        <dbReference type="EMBL" id="AFM14483.1"/>
    </source>
</evidence>
<feature type="domain" description="M23ase beta-sheet core" evidence="2">
    <location>
        <begin position="267"/>
        <end position="360"/>
    </location>
</feature>
<protein>
    <submittedName>
        <fullName evidence="3">Peptidase M23</fullName>
    </submittedName>
</protein>
<gene>
    <name evidence="3" type="ordered locus">Turpa_3849</name>
</gene>
<dbReference type="PANTHER" id="PTHR21666">
    <property type="entry name" value="PEPTIDASE-RELATED"/>
    <property type="match status" value="1"/>
</dbReference>
<evidence type="ECO:0000256" key="1">
    <source>
        <dbReference type="SAM" id="Phobius"/>
    </source>
</evidence>
<keyword evidence="4" id="KW-1185">Reference proteome</keyword>
<dbReference type="AlphaFoldDB" id="I4BB26"/>
<accession>I4BB26</accession>
<keyword evidence="1" id="KW-1133">Transmembrane helix</keyword>
<sequence>MKKNKSSRSAKSGGENSRKAAIEVEITPTGAPKGLGAWAMKGKATVKMAAPAIGRLAKSQQKLLLWIKKKRNERLTLMFIPHNELKIRNYHISNLTLIIVTSVLGLVLLVSAFLVIRHNSTIQEVDKLRVSHKDAEVQFAKVRQEIIELSKSYEDIRQNLSSLQSLSKGTNEKPASASDSFAAQLAELQQKTRESKDPEKIPLEIFLMNRMLHDMEISRGSLGQVQEYLKKRERVLKNTPTIWPVQGYIINPFGFVRMSHRLNVGYNAGVDIAVPHGAAVAATAPGIVVSINKEANLTYTVKIRHNYGYETVYKGIEVVTVSQEEKVNKGEPIGNVGHADDNFESILHYEVHIGVEAVNPMPYLPLAGA</sequence>
<dbReference type="Gene3D" id="2.70.70.10">
    <property type="entry name" value="Glucose Permease (Domain IIA)"/>
    <property type="match status" value="1"/>
</dbReference>
<dbReference type="InterPro" id="IPR050570">
    <property type="entry name" value="Cell_wall_metabolism_enzyme"/>
</dbReference>
<dbReference type="SUPFAM" id="SSF51261">
    <property type="entry name" value="Duplicated hybrid motif"/>
    <property type="match status" value="1"/>
</dbReference>
<dbReference type="InterPro" id="IPR016047">
    <property type="entry name" value="M23ase_b-sheet_dom"/>
</dbReference>
<keyword evidence="1" id="KW-0472">Membrane</keyword>
<dbReference type="CDD" id="cd12797">
    <property type="entry name" value="M23_peptidase"/>
    <property type="match status" value="1"/>
</dbReference>
<dbReference type="KEGG" id="tpx:Turpa_3849"/>
<dbReference type="OrthoDB" id="337903at2"/>
<reference evidence="3 4" key="1">
    <citation type="submission" date="2012-06" db="EMBL/GenBank/DDBJ databases">
        <title>The complete chromosome of genome of Turneriella parva DSM 21527.</title>
        <authorList>
            <consortium name="US DOE Joint Genome Institute (JGI-PGF)"/>
            <person name="Lucas S."/>
            <person name="Han J."/>
            <person name="Lapidus A."/>
            <person name="Bruce D."/>
            <person name="Goodwin L."/>
            <person name="Pitluck S."/>
            <person name="Peters L."/>
            <person name="Kyrpides N."/>
            <person name="Mavromatis K."/>
            <person name="Ivanova N."/>
            <person name="Mikhailova N."/>
            <person name="Chertkov O."/>
            <person name="Detter J.C."/>
            <person name="Tapia R."/>
            <person name="Han C."/>
            <person name="Land M."/>
            <person name="Hauser L."/>
            <person name="Markowitz V."/>
            <person name="Cheng J.-F."/>
            <person name="Hugenholtz P."/>
            <person name="Woyke T."/>
            <person name="Wu D."/>
            <person name="Gronow S."/>
            <person name="Wellnitz S."/>
            <person name="Brambilla E."/>
            <person name="Klenk H.-P."/>
            <person name="Eisen J.A."/>
        </authorList>
    </citation>
    <scope>NUCLEOTIDE SEQUENCE [LARGE SCALE GENOMIC DNA]</scope>
    <source>
        <strain evidence="4">ATCC BAA-1111 / DSM 21527 / NCTC 11395 / H</strain>
    </source>
</reference>
<dbReference type="RefSeq" id="WP_014804960.1">
    <property type="nucleotide sequence ID" value="NC_018020.1"/>
</dbReference>
<keyword evidence="1" id="KW-0812">Transmembrane</keyword>
<evidence type="ECO:0000259" key="2">
    <source>
        <dbReference type="Pfam" id="PF01551"/>
    </source>
</evidence>
<name>I4BB26_TURPD</name>
<dbReference type="InterPro" id="IPR011055">
    <property type="entry name" value="Dup_hybrid_motif"/>
</dbReference>
<dbReference type="Pfam" id="PF01551">
    <property type="entry name" value="Peptidase_M23"/>
    <property type="match status" value="1"/>
</dbReference>
<dbReference type="STRING" id="869212.Turpa_3849"/>